<evidence type="ECO:0000259" key="4">
    <source>
        <dbReference type="Pfam" id="PF01048"/>
    </source>
</evidence>
<dbReference type="eggNOG" id="KOG4177">
    <property type="taxonomic scope" value="Eukaryota"/>
</dbReference>
<feature type="region of interest" description="Disordered" evidence="3">
    <location>
        <begin position="24"/>
        <end position="64"/>
    </location>
</feature>
<evidence type="ECO:0000313" key="7">
    <source>
        <dbReference type="Proteomes" id="UP000002499"/>
    </source>
</evidence>
<dbReference type="Gene3D" id="3.40.50.1580">
    <property type="entry name" value="Nucleoside phosphorylase domain"/>
    <property type="match status" value="1"/>
</dbReference>
<dbReference type="OrthoDB" id="4961234at2759"/>
<dbReference type="PROSITE" id="PS50088">
    <property type="entry name" value="ANK_REPEAT"/>
    <property type="match status" value="1"/>
</dbReference>
<keyword evidence="7" id="KW-1185">Reference proteome</keyword>
<feature type="domain" description="Nephrocystin 3-like N-terminal" evidence="5">
    <location>
        <begin position="369"/>
        <end position="481"/>
    </location>
</feature>
<name>E9E1C2_METAQ</name>
<dbReference type="InterPro" id="IPR027417">
    <property type="entry name" value="P-loop_NTPase"/>
</dbReference>
<feature type="domain" description="Nucleoside phosphorylase" evidence="4">
    <location>
        <begin position="85"/>
        <end position="247"/>
    </location>
</feature>
<keyword evidence="2" id="KW-0040">ANK repeat</keyword>
<dbReference type="GeneID" id="19247981"/>
<dbReference type="PANTHER" id="PTHR46082:SF11">
    <property type="entry name" value="AAA+ ATPASE DOMAIN-CONTAINING PROTEIN-RELATED"/>
    <property type="match status" value="1"/>
</dbReference>
<gene>
    <name evidence="6" type="ORF">MAC_03670</name>
</gene>
<evidence type="ECO:0000259" key="5">
    <source>
        <dbReference type="Pfam" id="PF24883"/>
    </source>
</evidence>
<dbReference type="KEGG" id="maw:19247981"/>
<dbReference type="SUPFAM" id="SSF48403">
    <property type="entry name" value="Ankyrin repeat"/>
    <property type="match status" value="1"/>
</dbReference>
<dbReference type="Gene3D" id="3.40.50.300">
    <property type="entry name" value="P-loop containing nucleotide triphosphate hydrolases"/>
    <property type="match status" value="1"/>
</dbReference>
<dbReference type="InterPro" id="IPR035994">
    <property type="entry name" value="Nucleoside_phosphorylase_sf"/>
</dbReference>
<dbReference type="GO" id="GO:0003824">
    <property type="term" value="F:catalytic activity"/>
    <property type="evidence" value="ECO:0007669"/>
    <property type="project" value="InterPro"/>
</dbReference>
<dbReference type="HOGENOM" id="CLU_000288_34_2_1"/>
<dbReference type="Gene3D" id="1.25.40.20">
    <property type="entry name" value="Ankyrin repeat-containing domain"/>
    <property type="match status" value="1"/>
</dbReference>
<dbReference type="InterPro" id="IPR053137">
    <property type="entry name" value="NLR-like"/>
</dbReference>
<dbReference type="GO" id="GO:0009116">
    <property type="term" value="P:nucleoside metabolic process"/>
    <property type="evidence" value="ECO:0007669"/>
    <property type="project" value="InterPro"/>
</dbReference>
<reference evidence="6 7" key="1">
    <citation type="journal article" date="2011" name="PLoS Genet.">
        <title>Genome sequencing and comparative transcriptomics of the model entomopathogenic fungi Metarhizium anisopliae and M. acridum.</title>
        <authorList>
            <person name="Gao Q."/>
            <person name="Jin K."/>
            <person name="Ying S.H."/>
            <person name="Zhang Y."/>
            <person name="Xiao G."/>
            <person name="Shang Y."/>
            <person name="Duan Z."/>
            <person name="Hu X."/>
            <person name="Xie X.Q."/>
            <person name="Zhou G."/>
            <person name="Peng G."/>
            <person name="Luo Z."/>
            <person name="Huang W."/>
            <person name="Wang B."/>
            <person name="Fang W."/>
            <person name="Wang S."/>
            <person name="Zhong Y."/>
            <person name="Ma L.J."/>
            <person name="St Leger R.J."/>
            <person name="Zhao G.P."/>
            <person name="Pei Y."/>
            <person name="Feng M.G."/>
            <person name="Xia Y."/>
            <person name="Wang C."/>
        </authorList>
    </citation>
    <scope>NUCLEOTIDE SEQUENCE [LARGE SCALE GENOMIC DNA]</scope>
    <source>
        <strain evidence="6 7">CQMa 102</strain>
    </source>
</reference>
<protein>
    <submittedName>
        <fullName evidence="6">Vps9-ankyrin repeat-containing protein, putative</fullName>
    </submittedName>
</protein>
<dbReference type="PROSITE" id="PS50297">
    <property type="entry name" value="ANK_REP_REGION"/>
    <property type="match status" value="1"/>
</dbReference>
<dbReference type="InterPro" id="IPR000845">
    <property type="entry name" value="Nucleoside_phosphorylase_d"/>
</dbReference>
<evidence type="ECO:0000313" key="6">
    <source>
        <dbReference type="EMBL" id="EFY90424.1"/>
    </source>
</evidence>
<proteinExistence type="predicted"/>
<dbReference type="InterPro" id="IPR056884">
    <property type="entry name" value="NPHP3-like_N"/>
</dbReference>
<accession>E9E1C2</accession>
<dbReference type="Pfam" id="PF24883">
    <property type="entry name" value="NPHP3_N"/>
    <property type="match status" value="1"/>
</dbReference>
<dbReference type="Pfam" id="PF12796">
    <property type="entry name" value="Ank_2"/>
    <property type="match status" value="1"/>
</dbReference>
<feature type="compositionally biased region" description="Polar residues" evidence="3">
    <location>
        <begin position="40"/>
        <end position="50"/>
    </location>
</feature>
<dbReference type="Proteomes" id="UP000002499">
    <property type="component" value="Unassembled WGS sequence"/>
</dbReference>
<dbReference type="InterPro" id="IPR002110">
    <property type="entry name" value="Ankyrin_rpt"/>
</dbReference>
<dbReference type="InterPro" id="IPR036770">
    <property type="entry name" value="Ankyrin_rpt-contain_sf"/>
</dbReference>
<dbReference type="EMBL" id="GL698491">
    <property type="protein sequence ID" value="EFY90424.1"/>
    <property type="molecule type" value="Genomic_DNA"/>
</dbReference>
<evidence type="ECO:0000256" key="2">
    <source>
        <dbReference type="PROSITE-ProRule" id="PRU00023"/>
    </source>
</evidence>
<evidence type="ECO:0000256" key="3">
    <source>
        <dbReference type="SAM" id="MobiDB-lite"/>
    </source>
</evidence>
<evidence type="ECO:0000256" key="1">
    <source>
        <dbReference type="ARBA" id="ARBA00022737"/>
    </source>
</evidence>
<organism evidence="7">
    <name type="scientific">Metarhizium acridum (strain CQMa 102)</name>
    <dbReference type="NCBI Taxonomy" id="655827"/>
    <lineage>
        <taxon>Eukaryota</taxon>
        <taxon>Fungi</taxon>
        <taxon>Dikarya</taxon>
        <taxon>Ascomycota</taxon>
        <taxon>Pezizomycotina</taxon>
        <taxon>Sordariomycetes</taxon>
        <taxon>Hypocreomycetidae</taxon>
        <taxon>Hypocreales</taxon>
        <taxon>Clavicipitaceae</taxon>
        <taxon>Metarhizium</taxon>
    </lineage>
</organism>
<dbReference type="InParanoid" id="E9E1C2"/>
<dbReference type="Pfam" id="PF01048">
    <property type="entry name" value="PNP_UDP_1"/>
    <property type="match status" value="1"/>
</dbReference>
<dbReference type="SMART" id="SM00248">
    <property type="entry name" value="ANK"/>
    <property type="match status" value="4"/>
</dbReference>
<dbReference type="PANTHER" id="PTHR46082">
    <property type="entry name" value="ATP/GTP-BINDING PROTEIN-RELATED"/>
    <property type="match status" value="1"/>
</dbReference>
<keyword evidence="1" id="KW-0677">Repeat</keyword>
<feature type="repeat" description="ANK" evidence="2">
    <location>
        <begin position="645"/>
        <end position="677"/>
    </location>
</feature>
<dbReference type="AlphaFoldDB" id="E9E1C2"/>
<sequence>MTLRQHLYKVSLAEHSLAVPNGPVNSIAEAVPSPDDKANTRSQQTRQASDMSERKGPASLPKGEYGLAPATDVAADMLRSFPSVRVGLLVGIAGGVPNEEQDIRLGDVVVSAPYDRESGVFQYDFGKIRQVLEMEANHELKAESRRLYRIDFVHPSDRTSCEECCGNELTRLRQREERDHGEDNTQIHYGLIASANSLMKDAVIRDKFSREKNVLCFEMEAAVLMNRFPCLVIRGICDYSDSHKNKQWQGYAAMAAAVYAKDLLLCVPPQTVVNEKKIQDLLDDISNTVTKTAKDTGMIRSAVDNDKSGRILKWITATEYFPDFDSNIKIRAGNTGDWFLKSPEFQEWVSGNKQTLFCQGARRKGIIGIASIFCIFQQKDRQITQDVLPSLVKQLARARPTLPDNIKSLYETHNNQAPTQPNSNELLTVLKGLVGIYSKVFILIDALDECQADEGESRKSFLDQLFKLQNATCTNILATSRHNSAIQEKFGGRSKILEFRAHDDDVEFDGPYGLQDSDDPWERKNYVPNSLEHINNTKGLDSDDSNWLGRLLFDWERHEIDRIPLLCCINYGHEGIYKLLVEKGVNPELYGLPHSPIEMGTWWRPTNLFTAAEQGNLDAVSNLIVKGANLECAVYTRSTRYGNLQWQTPLSRAAEQGHMAVVTRLLEMGANLEGGGAPNPEFPAPTPLWCAAKEGQQDMFELLVQKGAKLQSVVGRQPYSYYLIKVLALTLGIQVIEHPCFMQWPAVMSQSSGCYYRRMPTLPWRTRILAIHHYMMPFDAVALVSLSFCLAKAHV</sequence>
<dbReference type="SUPFAM" id="SSF53167">
    <property type="entry name" value="Purine and uridine phosphorylases"/>
    <property type="match status" value="1"/>
</dbReference>